<reference evidence="3" key="1">
    <citation type="submission" date="2020-09" db="EMBL/GenBank/DDBJ databases">
        <authorList>
            <person name="Kikuchi T."/>
        </authorList>
    </citation>
    <scope>NUCLEOTIDE SEQUENCE</scope>
    <source>
        <strain evidence="3">SH1</strain>
    </source>
</reference>
<gene>
    <name evidence="3" type="ORF">BOKJ2_LOCUS4201</name>
</gene>
<feature type="domain" description="C2H2-type" evidence="2">
    <location>
        <begin position="313"/>
        <end position="336"/>
    </location>
</feature>
<feature type="compositionally biased region" description="Polar residues" evidence="1">
    <location>
        <begin position="462"/>
        <end position="472"/>
    </location>
</feature>
<feature type="region of interest" description="Disordered" evidence="1">
    <location>
        <begin position="462"/>
        <end position="485"/>
    </location>
</feature>
<keyword evidence="4" id="KW-1185">Reference proteome</keyword>
<dbReference type="PROSITE" id="PS00028">
    <property type="entry name" value="ZINC_FINGER_C2H2_1"/>
    <property type="match status" value="1"/>
</dbReference>
<comment type="caution">
    <text evidence="3">The sequence shown here is derived from an EMBL/GenBank/DDBJ whole genome shotgun (WGS) entry which is preliminary data.</text>
</comment>
<organism evidence="3 4">
    <name type="scientific">Bursaphelenchus okinawaensis</name>
    <dbReference type="NCBI Taxonomy" id="465554"/>
    <lineage>
        <taxon>Eukaryota</taxon>
        <taxon>Metazoa</taxon>
        <taxon>Ecdysozoa</taxon>
        <taxon>Nematoda</taxon>
        <taxon>Chromadorea</taxon>
        <taxon>Rhabditida</taxon>
        <taxon>Tylenchina</taxon>
        <taxon>Tylenchomorpha</taxon>
        <taxon>Aphelenchoidea</taxon>
        <taxon>Aphelenchoididae</taxon>
        <taxon>Bursaphelenchus</taxon>
    </lineage>
</organism>
<evidence type="ECO:0000313" key="3">
    <source>
        <dbReference type="EMBL" id="CAD5212400.1"/>
    </source>
</evidence>
<dbReference type="Proteomes" id="UP000783686">
    <property type="component" value="Unassembled WGS sequence"/>
</dbReference>
<dbReference type="AlphaFoldDB" id="A0A811KAI0"/>
<dbReference type="InterPro" id="IPR013087">
    <property type="entry name" value="Znf_C2H2_type"/>
</dbReference>
<evidence type="ECO:0000259" key="2">
    <source>
        <dbReference type="PROSITE" id="PS00028"/>
    </source>
</evidence>
<dbReference type="Proteomes" id="UP000614601">
    <property type="component" value="Unassembled WGS sequence"/>
</dbReference>
<evidence type="ECO:0000256" key="1">
    <source>
        <dbReference type="SAM" id="MobiDB-lite"/>
    </source>
</evidence>
<accession>A0A811KAI0</accession>
<evidence type="ECO:0000313" key="4">
    <source>
        <dbReference type="Proteomes" id="UP000614601"/>
    </source>
</evidence>
<protein>
    <recommendedName>
        <fullName evidence="2">C2H2-type domain-containing protein</fullName>
    </recommendedName>
</protein>
<proteinExistence type="predicted"/>
<dbReference type="EMBL" id="CAJFCW020000002">
    <property type="protein sequence ID" value="CAG9095849.1"/>
    <property type="molecule type" value="Genomic_DNA"/>
</dbReference>
<dbReference type="OrthoDB" id="5793750at2759"/>
<dbReference type="EMBL" id="CAJFDH010000002">
    <property type="protein sequence ID" value="CAD5212400.1"/>
    <property type="molecule type" value="Genomic_DNA"/>
</dbReference>
<name>A0A811KAI0_9BILA</name>
<sequence length="485" mass="56455">MDVPAQSVQRTVRPEVKQEDCNVEVELDVSGDTADDVVVTSTQEASSSFEQPRVKRLRRYPARYLQDNVEYHDDNYDLEMELDHEVRMISREGPPQPQKPYIRSKTEYGDYGLVEFKFDSSQRKRHVIVHNSVKYPGRSSEWYFARKNATTLNETYRCVQCRRYREEVKRGVRQDEYNNRAEARIIVHRDRFLTDPDEPLGDHICDFANNERTLMYQVWTKRALSKANSELRLNPAKPKTKFKDLVDDIKHGNDYAHLPQEVREKIVHELMNSGKGFDSRRRSFARNNRLAHENMAKKEELMYGDEQVMQFCCGMPRCDARFDTADERARHRNSEHPGVLFIDSNEELKNYPEIARMGGHNVIQGDEILVADEQEIVSERPYRQRDIDVGQYEIIHGEHGEELNEDQQRYLEQVDFHLSSIKQHAIDILNEPVRREQALEQLNSLLTVFEDLVAAPVQNPPNSVAEVSTSSLNEEKPAVTVSSSE</sequence>